<gene>
    <name evidence="1" type="ORF">pKpNDM1_00472</name>
</gene>
<evidence type="ECO:0000313" key="1">
    <source>
        <dbReference type="EMBL" id="AGO89229.1"/>
    </source>
</evidence>
<name>W8CUR9_RAOPL</name>
<sequence length="45" mass="5402">MRSKKVVYTSYTRGATEKSRRFAFQFDLLMNTDVTRIDRIGSLRW</sequence>
<proteinExistence type="predicted"/>
<geneLocation type="plasmid" evidence="1">
    <name>pKpNDM1</name>
</geneLocation>
<reference evidence="1" key="1">
    <citation type="journal article" date="2014" name="PLoS ONE">
        <title>Sequential Isolation in a Patient of Raoultella planticola and Escherichia coli Bearing a Novel ISCR1 Element Carrying blaNDM-1.</title>
        <authorList>
            <person name="Li J."/>
            <person name="Lan R."/>
            <person name="Xiong Y."/>
            <person name="Ye C."/>
            <person name="Yuan M."/>
            <person name="Liu X."/>
            <person name="Chen X."/>
            <person name="Yu D."/>
            <person name="Liu B."/>
            <person name="Lin W."/>
            <person name="Bai X."/>
            <person name="Wang Y."/>
            <person name="Sun Q."/>
            <person name="Wang Y."/>
            <person name="Zhao H."/>
            <person name="Meng Q."/>
            <person name="Chen Q."/>
            <person name="Zhao A."/>
            <person name="Xu J."/>
        </authorList>
    </citation>
    <scope>NUCLEOTIDE SEQUENCE</scope>
    <source>
        <strain evidence="1">KpNDM1</strain>
        <plasmid evidence="1">pKpNDM1</plasmid>
    </source>
</reference>
<protein>
    <submittedName>
        <fullName evidence="1">Uncharacterized protein</fullName>
    </submittedName>
</protein>
<dbReference type="AlphaFoldDB" id="W8CUR9"/>
<accession>W8CUR9</accession>
<dbReference type="EMBL" id="JX515588">
    <property type="protein sequence ID" value="AGO89229.1"/>
    <property type="molecule type" value="Genomic_DNA"/>
</dbReference>
<organism evidence="1">
    <name type="scientific">Raoultella planticola</name>
    <name type="common">Klebsiella planticola</name>
    <dbReference type="NCBI Taxonomy" id="575"/>
    <lineage>
        <taxon>Bacteria</taxon>
        <taxon>Pseudomonadati</taxon>
        <taxon>Pseudomonadota</taxon>
        <taxon>Gammaproteobacteria</taxon>
        <taxon>Enterobacterales</taxon>
        <taxon>Enterobacteriaceae</taxon>
        <taxon>Klebsiella/Raoultella group</taxon>
        <taxon>Raoultella</taxon>
    </lineage>
</organism>
<keyword evidence="1" id="KW-0614">Plasmid</keyword>